<comment type="caution">
    <text evidence="6">The sequence shown here is derived from an EMBL/GenBank/DDBJ whole genome shotgun (WGS) entry which is preliminary data.</text>
</comment>
<dbReference type="Pfam" id="PF03081">
    <property type="entry name" value="Exo70_C"/>
    <property type="match status" value="1"/>
</dbReference>
<feature type="transmembrane region" description="Helical" evidence="4">
    <location>
        <begin position="52"/>
        <end position="72"/>
    </location>
</feature>
<dbReference type="GO" id="GO:0015031">
    <property type="term" value="P:protein transport"/>
    <property type="evidence" value="ECO:0007669"/>
    <property type="project" value="UniProtKB-KW"/>
</dbReference>
<dbReference type="Gene3D" id="1.20.1280.170">
    <property type="entry name" value="Exocyst complex component Exo70"/>
    <property type="match status" value="1"/>
</dbReference>
<evidence type="ECO:0000256" key="1">
    <source>
        <dbReference type="ARBA" id="ARBA00006756"/>
    </source>
</evidence>
<gene>
    <name evidence="6" type="ORF">LLUT_LOCUS18827</name>
</gene>
<evidence type="ECO:0000256" key="3">
    <source>
        <dbReference type="RuleBase" id="RU365026"/>
    </source>
</evidence>
<dbReference type="SUPFAM" id="SSF74788">
    <property type="entry name" value="Cullin repeat-like"/>
    <property type="match status" value="1"/>
</dbReference>
<dbReference type="GO" id="GO:0006887">
    <property type="term" value="P:exocytosis"/>
    <property type="evidence" value="ECO:0007669"/>
    <property type="project" value="UniProtKB-KW"/>
</dbReference>
<evidence type="ECO:0000313" key="6">
    <source>
        <dbReference type="EMBL" id="CAL0317767.1"/>
    </source>
</evidence>
<proteinExistence type="inferred from homology"/>
<dbReference type="Proteomes" id="UP001497480">
    <property type="component" value="Unassembled WGS sequence"/>
</dbReference>
<sequence>MILIMSIKIQRWLMQQEVWRFVGFVSAVIGLICYSLSSSFNHLFGSWNSLKIFLYFCFSFIICFITLFGKVWQFSSSVLFKARLSVLVLIATSVYSFFYDRAMNGKPDAYILISCVAFAVMSFSLSKQTHFGFEVDLLYFFLGCIILQLMKINLLLAFVGSGFSYFLIILRSSSLLEFSELQDQDHSVIQVDSSLDDALIMSQFMACISKLKNQNEFLVSRVQRHVNLFQAKELLIRDNLLIDSLPLETILDLQETVKLMVAAGFEKECCHIYSSCCRGFLEECLRLEELDLKEEEKILDITMQRWMNACYVALGILFPSERKLCHRVFFGVSPATDLSVMVVCWEFTIGLLNYANDLATGSRSLNHLRCSLRVFHTLPGLISMFDSVFSNHHSASLKNEAIEIRKRLGEAIRVIFMEMEDHIFLDMVPKVVPHDGIDLITYSVESCFNIVLEYRDTLEQIFKEYPISMVSDKEGTFSSILSIRMDKIMELLHNNLEAKSKNYTDPAFAYVFLMNNYNYVVNTATCGLETTLRSDWIKKHTTKLQQNLEHYQRTWDKVLDILKLDSNESMTPLAAAESMKENLGLFNQQFKQICSIQTTWFVFNEQLREEIKISIGKMLLPAYESFIGRFQTLVGKDAYEYNEYVMFDIEALLNNLFLGKQNVQPREGNISL</sequence>
<comment type="similarity">
    <text evidence="1 3">Belongs to the EXO70 family.</text>
</comment>
<dbReference type="InterPro" id="IPR046364">
    <property type="entry name" value="Exo70_C"/>
</dbReference>
<feature type="transmembrane region" description="Helical" evidence="4">
    <location>
        <begin position="84"/>
        <end position="103"/>
    </location>
</feature>
<comment type="function">
    <text evidence="3">Component of the exocyst complex.</text>
</comment>
<name>A0AAV1X8X4_LUPLU</name>
<feature type="transmembrane region" description="Helical" evidence="4">
    <location>
        <begin position="109"/>
        <end position="125"/>
    </location>
</feature>
<dbReference type="GO" id="GO:0000145">
    <property type="term" value="C:exocyst"/>
    <property type="evidence" value="ECO:0007669"/>
    <property type="project" value="InterPro"/>
</dbReference>
<feature type="domain" description="Exocyst complex subunit Exo70 C-terminal" evidence="5">
    <location>
        <begin position="305"/>
        <end position="654"/>
    </location>
</feature>
<accession>A0AAV1X8X4</accession>
<keyword evidence="4" id="KW-0472">Membrane</keyword>
<evidence type="ECO:0000256" key="4">
    <source>
        <dbReference type="SAM" id="Phobius"/>
    </source>
</evidence>
<evidence type="ECO:0000313" key="7">
    <source>
        <dbReference type="Proteomes" id="UP001497480"/>
    </source>
</evidence>
<evidence type="ECO:0000259" key="5">
    <source>
        <dbReference type="Pfam" id="PF03081"/>
    </source>
</evidence>
<keyword evidence="3" id="KW-0268">Exocytosis</keyword>
<keyword evidence="4" id="KW-1133">Transmembrane helix</keyword>
<feature type="transmembrane region" description="Helical" evidence="4">
    <location>
        <begin position="21"/>
        <end position="40"/>
    </location>
</feature>
<organism evidence="6 7">
    <name type="scientific">Lupinus luteus</name>
    <name type="common">European yellow lupine</name>
    <dbReference type="NCBI Taxonomy" id="3873"/>
    <lineage>
        <taxon>Eukaryota</taxon>
        <taxon>Viridiplantae</taxon>
        <taxon>Streptophyta</taxon>
        <taxon>Embryophyta</taxon>
        <taxon>Tracheophyta</taxon>
        <taxon>Spermatophyta</taxon>
        <taxon>Magnoliopsida</taxon>
        <taxon>eudicotyledons</taxon>
        <taxon>Gunneridae</taxon>
        <taxon>Pentapetalae</taxon>
        <taxon>rosids</taxon>
        <taxon>fabids</taxon>
        <taxon>Fabales</taxon>
        <taxon>Fabaceae</taxon>
        <taxon>Papilionoideae</taxon>
        <taxon>50 kb inversion clade</taxon>
        <taxon>genistoids sensu lato</taxon>
        <taxon>core genistoids</taxon>
        <taxon>Genisteae</taxon>
        <taxon>Lupinus</taxon>
    </lineage>
</organism>
<dbReference type="PANTHER" id="PTHR12542">
    <property type="entry name" value="EXOCYST COMPLEX PROTEIN EXO70"/>
    <property type="match status" value="1"/>
</dbReference>
<reference evidence="6 7" key="1">
    <citation type="submission" date="2024-03" db="EMBL/GenBank/DDBJ databases">
        <authorList>
            <person name="Martinez-Hernandez J."/>
        </authorList>
    </citation>
    <scope>NUCLEOTIDE SEQUENCE [LARGE SCALE GENOMIC DNA]</scope>
</reference>
<protein>
    <recommendedName>
        <fullName evidence="3">Exocyst subunit Exo70 family protein</fullName>
    </recommendedName>
</protein>
<feature type="transmembrane region" description="Helical" evidence="4">
    <location>
        <begin position="137"/>
        <end position="170"/>
    </location>
</feature>
<dbReference type="EMBL" id="CAXHTB010000013">
    <property type="protein sequence ID" value="CAL0317767.1"/>
    <property type="molecule type" value="Genomic_DNA"/>
</dbReference>
<keyword evidence="7" id="KW-1185">Reference proteome</keyword>
<dbReference type="AlphaFoldDB" id="A0AAV1X8X4"/>
<dbReference type="PANTHER" id="PTHR12542:SF180">
    <property type="entry name" value="EXOCYST SUBUNIT EXO70 FAMILY PROTEIN"/>
    <property type="match status" value="1"/>
</dbReference>
<keyword evidence="3" id="KW-0653">Protein transport</keyword>
<dbReference type="InterPro" id="IPR016159">
    <property type="entry name" value="Cullin_repeat-like_dom_sf"/>
</dbReference>
<keyword evidence="4" id="KW-0812">Transmembrane</keyword>
<evidence type="ECO:0000256" key="2">
    <source>
        <dbReference type="ARBA" id="ARBA00022448"/>
    </source>
</evidence>
<dbReference type="GO" id="GO:0005546">
    <property type="term" value="F:phosphatidylinositol-4,5-bisphosphate binding"/>
    <property type="evidence" value="ECO:0007669"/>
    <property type="project" value="InterPro"/>
</dbReference>
<keyword evidence="2 3" id="KW-0813">Transport</keyword>
<dbReference type="InterPro" id="IPR004140">
    <property type="entry name" value="Exo70"/>
</dbReference>